<dbReference type="Proteomes" id="UP000515154">
    <property type="component" value="Linkage group LG22"/>
</dbReference>
<keyword evidence="3 5" id="KW-0371">Homeobox</keyword>
<dbReference type="PANTHER" id="PTHR24340">
    <property type="entry name" value="HOMEOBOX PROTEIN NKX"/>
    <property type="match status" value="1"/>
</dbReference>
<dbReference type="InterPro" id="IPR001356">
    <property type="entry name" value="HD"/>
</dbReference>
<dbReference type="PRINTS" id="PR00024">
    <property type="entry name" value="HOMEOBOX"/>
</dbReference>
<evidence type="ECO:0000256" key="2">
    <source>
        <dbReference type="ARBA" id="ARBA00023125"/>
    </source>
</evidence>
<evidence type="ECO:0000313" key="9">
    <source>
        <dbReference type="Proteomes" id="UP000515154"/>
    </source>
</evidence>
<feature type="domain" description="Homeobox" evidence="8">
    <location>
        <begin position="171"/>
        <end position="231"/>
    </location>
</feature>
<dbReference type="InterPro" id="IPR020479">
    <property type="entry name" value="HD_metazoa"/>
</dbReference>
<evidence type="ECO:0000259" key="8">
    <source>
        <dbReference type="PROSITE" id="PS50071"/>
    </source>
</evidence>
<evidence type="ECO:0000256" key="1">
    <source>
        <dbReference type="ARBA" id="ARBA00004123"/>
    </source>
</evidence>
<feature type="compositionally biased region" description="Low complexity" evidence="7">
    <location>
        <begin position="130"/>
        <end position="148"/>
    </location>
</feature>
<accession>A0A7E6FKG5</accession>
<dbReference type="SUPFAM" id="SSF46689">
    <property type="entry name" value="Homeodomain-like"/>
    <property type="match status" value="1"/>
</dbReference>
<dbReference type="PROSITE" id="PS00027">
    <property type="entry name" value="HOMEOBOX_1"/>
    <property type="match status" value="1"/>
</dbReference>
<feature type="compositionally biased region" description="Polar residues" evidence="7">
    <location>
        <begin position="156"/>
        <end position="166"/>
    </location>
</feature>
<feature type="region of interest" description="Disordered" evidence="7">
    <location>
        <begin position="124"/>
        <end position="170"/>
    </location>
</feature>
<dbReference type="SMART" id="SM00389">
    <property type="entry name" value="HOX"/>
    <property type="match status" value="1"/>
</dbReference>
<dbReference type="GO" id="GO:0005634">
    <property type="term" value="C:nucleus"/>
    <property type="evidence" value="ECO:0007669"/>
    <property type="project" value="UniProtKB-SubCell"/>
</dbReference>
<dbReference type="PROSITE" id="PS50071">
    <property type="entry name" value="HOMEOBOX_2"/>
    <property type="match status" value="1"/>
</dbReference>
<evidence type="ECO:0000256" key="5">
    <source>
        <dbReference type="PROSITE-ProRule" id="PRU00108"/>
    </source>
</evidence>
<dbReference type="Gene3D" id="1.10.10.60">
    <property type="entry name" value="Homeodomain-like"/>
    <property type="match status" value="1"/>
</dbReference>
<dbReference type="InterPro" id="IPR050394">
    <property type="entry name" value="Homeobox_NK-like"/>
</dbReference>
<keyword evidence="4 5" id="KW-0539">Nucleus</keyword>
<dbReference type="Pfam" id="PF00046">
    <property type="entry name" value="Homeodomain"/>
    <property type="match status" value="1"/>
</dbReference>
<organism evidence="9 10">
    <name type="scientific">Octopus sinensis</name>
    <name type="common">East Asian common octopus</name>
    <dbReference type="NCBI Taxonomy" id="2607531"/>
    <lineage>
        <taxon>Eukaryota</taxon>
        <taxon>Metazoa</taxon>
        <taxon>Spiralia</taxon>
        <taxon>Lophotrochozoa</taxon>
        <taxon>Mollusca</taxon>
        <taxon>Cephalopoda</taxon>
        <taxon>Coleoidea</taxon>
        <taxon>Octopodiformes</taxon>
        <taxon>Octopoda</taxon>
        <taxon>Incirrata</taxon>
        <taxon>Octopodidae</taxon>
        <taxon>Octopus</taxon>
    </lineage>
</organism>
<feature type="DNA-binding region" description="Homeobox" evidence="5">
    <location>
        <begin position="173"/>
        <end position="232"/>
    </location>
</feature>
<gene>
    <name evidence="10" type="primary">LOC118767514</name>
</gene>
<evidence type="ECO:0000256" key="6">
    <source>
        <dbReference type="RuleBase" id="RU000682"/>
    </source>
</evidence>
<evidence type="ECO:0000256" key="3">
    <source>
        <dbReference type="ARBA" id="ARBA00023155"/>
    </source>
</evidence>
<dbReference type="RefSeq" id="XP_036368098.1">
    <property type="nucleotide sequence ID" value="XM_036512205.1"/>
</dbReference>
<keyword evidence="9" id="KW-1185">Reference proteome</keyword>
<sequence>MIAEDIRGHLSERLSKASTLRLPGNHTSIYGSADDIQSRIPGCCTSGNTNGTSSGDISRTGSSAGLVGIGGSVGGSGGVVVVGGIGGIGGVGVGIASSSRSSSNSNSSISGVIGADAISGGGSENGILGSSNSNNSNNNNNNNNNNNDDNNDNDNPKSSSVNTPGNSIGAGKIRRARTAFTYEQLVALENKFKTTRYLSVCERLNLALSLSLTETQVKIWFQNRRTKWKKQNPGMDVNSPTIPSSSPLPNIGGVSGNFSAPNLYQLSQNLQGLSQSGGINPSYFISPYLTSPMIRHW</sequence>
<proteinExistence type="predicted"/>
<reference evidence="10" key="1">
    <citation type="submission" date="2025-08" db="UniProtKB">
        <authorList>
            <consortium name="RefSeq"/>
        </authorList>
    </citation>
    <scope>IDENTIFICATION</scope>
</reference>
<dbReference type="GO" id="GO:0000981">
    <property type="term" value="F:DNA-binding transcription factor activity, RNA polymerase II-specific"/>
    <property type="evidence" value="ECO:0007669"/>
    <property type="project" value="InterPro"/>
</dbReference>
<dbReference type="AlphaFoldDB" id="A0A7E6FKG5"/>
<evidence type="ECO:0000256" key="4">
    <source>
        <dbReference type="ARBA" id="ARBA00023242"/>
    </source>
</evidence>
<evidence type="ECO:0000313" key="10">
    <source>
        <dbReference type="RefSeq" id="XP_036368098.1"/>
    </source>
</evidence>
<dbReference type="GO" id="GO:0030154">
    <property type="term" value="P:cell differentiation"/>
    <property type="evidence" value="ECO:0007669"/>
    <property type="project" value="TreeGrafter"/>
</dbReference>
<protein>
    <submittedName>
        <fullName evidence="10">NK1 transcription factor-related protein 1-like</fullName>
    </submittedName>
</protein>
<dbReference type="InterPro" id="IPR009057">
    <property type="entry name" value="Homeodomain-like_sf"/>
</dbReference>
<dbReference type="GO" id="GO:0000978">
    <property type="term" value="F:RNA polymerase II cis-regulatory region sequence-specific DNA binding"/>
    <property type="evidence" value="ECO:0007669"/>
    <property type="project" value="TreeGrafter"/>
</dbReference>
<comment type="subcellular location">
    <subcellularLocation>
        <location evidence="1 5 6">Nucleus</location>
    </subcellularLocation>
</comment>
<dbReference type="PANTHER" id="PTHR24340:SF37">
    <property type="entry name" value="HOMEOBOX PROTEIN SLOU"/>
    <property type="match status" value="1"/>
</dbReference>
<keyword evidence="2 5" id="KW-0238">DNA-binding</keyword>
<dbReference type="InterPro" id="IPR017970">
    <property type="entry name" value="Homeobox_CS"/>
</dbReference>
<name>A0A7E6FKG5_9MOLL</name>
<dbReference type="CDD" id="cd00086">
    <property type="entry name" value="homeodomain"/>
    <property type="match status" value="1"/>
</dbReference>
<evidence type="ECO:0000256" key="7">
    <source>
        <dbReference type="SAM" id="MobiDB-lite"/>
    </source>
</evidence>
<dbReference type="FunFam" id="1.10.10.60:FF:000836">
    <property type="match status" value="1"/>
</dbReference>
<dbReference type="KEGG" id="osn:118767514"/>